<comment type="caution">
    <text evidence="1">The sequence shown here is derived from an EMBL/GenBank/DDBJ whole genome shotgun (WGS) entry which is preliminary data.</text>
</comment>
<evidence type="ECO:0000313" key="1">
    <source>
        <dbReference type="EMBL" id="KAK3019919.1"/>
    </source>
</evidence>
<sequence length="326" mass="37450">MDDDSDVRDHLNAFRKINKELLNAEAKINEEDLAIILLSSLPSAYETLRTTLLVREDTLTVDEQAVEIRLVTKKQFFMKTEKWMAAISEEMELLHKYYVGVVKLPKKVKTIGCKWVFRKKEVVFEKEVQNFEMKDLGAAKKIFLMEISRDIQSKKQCITQKKYIQIVLQRSSMLDAKLVNTPLVAHFKLSHNLALVFSMRWSLCQKCRMTMQLDVLYYAGNLDSRSSMTSYVSILCGRLFCWRSVLQSALALSATEANYVAVTEASKEALWLKGLVKEQVFNQVGILLHCDSENGIHLTKNHIHHARIKQLMCDIIRSGSGLLLEK</sequence>
<protein>
    <recommendedName>
        <fullName evidence="3">Retrovirus-related Pol polyprotein from transposon TNT 1-94</fullName>
    </recommendedName>
</protein>
<dbReference type="Proteomes" id="UP001188597">
    <property type="component" value="Unassembled WGS sequence"/>
</dbReference>
<dbReference type="PANTHER" id="PTHR11439:SF491">
    <property type="entry name" value="INTEGRASE CATALYTIC DOMAIN-CONTAINING PROTEIN"/>
    <property type="match status" value="1"/>
</dbReference>
<gene>
    <name evidence="1" type="ORF">RJ639_003146</name>
</gene>
<proteinExistence type="predicted"/>
<accession>A0AA89AWR3</accession>
<keyword evidence="2" id="KW-1185">Reference proteome</keyword>
<organism evidence="1 2">
    <name type="scientific">Escallonia herrerae</name>
    <dbReference type="NCBI Taxonomy" id="1293975"/>
    <lineage>
        <taxon>Eukaryota</taxon>
        <taxon>Viridiplantae</taxon>
        <taxon>Streptophyta</taxon>
        <taxon>Embryophyta</taxon>
        <taxon>Tracheophyta</taxon>
        <taxon>Spermatophyta</taxon>
        <taxon>Magnoliopsida</taxon>
        <taxon>eudicotyledons</taxon>
        <taxon>Gunneridae</taxon>
        <taxon>Pentapetalae</taxon>
        <taxon>asterids</taxon>
        <taxon>campanulids</taxon>
        <taxon>Escalloniales</taxon>
        <taxon>Escalloniaceae</taxon>
        <taxon>Escallonia</taxon>
    </lineage>
</organism>
<evidence type="ECO:0008006" key="3">
    <source>
        <dbReference type="Google" id="ProtNLM"/>
    </source>
</evidence>
<dbReference type="PANTHER" id="PTHR11439">
    <property type="entry name" value="GAG-POL-RELATED RETROTRANSPOSON"/>
    <property type="match status" value="1"/>
</dbReference>
<reference evidence="1" key="1">
    <citation type="submission" date="2022-12" db="EMBL/GenBank/DDBJ databases">
        <title>Draft genome assemblies for two species of Escallonia (Escalloniales).</title>
        <authorList>
            <person name="Chanderbali A."/>
            <person name="Dervinis C."/>
            <person name="Anghel I."/>
            <person name="Soltis D."/>
            <person name="Soltis P."/>
            <person name="Zapata F."/>
        </authorList>
    </citation>
    <scope>NUCLEOTIDE SEQUENCE</scope>
    <source>
        <strain evidence="1">UCBG64.0493</strain>
        <tissue evidence="1">Leaf</tissue>
    </source>
</reference>
<dbReference type="CDD" id="cd09272">
    <property type="entry name" value="RNase_HI_RT_Ty1"/>
    <property type="match status" value="1"/>
</dbReference>
<dbReference type="EMBL" id="JAVXUP010000845">
    <property type="protein sequence ID" value="KAK3019919.1"/>
    <property type="molecule type" value="Genomic_DNA"/>
</dbReference>
<name>A0AA89AWR3_9ASTE</name>
<dbReference type="Pfam" id="PF14223">
    <property type="entry name" value="Retrotran_gag_2"/>
    <property type="match status" value="1"/>
</dbReference>
<evidence type="ECO:0000313" key="2">
    <source>
        <dbReference type="Proteomes" id="UP001188597"/>
    </source>
</evidence>
<dbReference type="AlphaFoldDB" id="A0AA89AWR3"/>